<dbReference type="Gene3D" id="1.20.1250.20">
    <property type="entry name" value="MFS general substrate transporter like domains"/>
    <property type="match status" value="1"/>
</dbReference>
<dbReference type="InterPro" id="IPR003663">
    <property type="entry name" value="Sugar/inositol_transpt"/>
</dbReference>
<evidence type="ECO:0000256" key="8">
    <source>
        <dbReference type="SAM" id="MobiDB-lite"/>
    </source>
</evidence>
<dbReference type="InterPro" id="IPR005828">
    <property type="entry name" value="MFS_sugar_transport-like"/>
</dbReference>
<feature type="transmembrane region" description="Helical" evidence="9">
    <location>
        <begin position="381"/>
        <end position="403"/>
    </location>
</feature>
<keyword evidence="3 7" id="KW-0813">Transport</keyword>
<dbReference type="FunFam" id="1.20.1250.20:FF:000061">
    <property type="entry name" value="MFS sugar transporter"/>
    <property type="match status" value="1"/>
</dbReference>
<dbReference type="OrthoDB" id="6612291at2759"/>
<proteinExistence type="inferred from homology"/>
<feature type="transmembrane region" description="Helical" evidence="9">
    <location>
        <begin position="177"/>
        <end position="197"/>
    </location>
</feature>
<dbReference type="NCBIfam" id="TIGR00879">
    <property type="entry name" value="SP"/>
    <property type="match status" value="1"/>
</dbReference>
<dbReference type="PRINTS" id="PR00171">
    <property type="entry name" value="SUGRTRNSPORT"/>
</dbReference>
<dbReference type="PROSITE" id="PS50850">
    <property type="entry name" value="MFS"/>
    <property type="match status" value="1"/>
</dbReference>
<dbReference type="Proteomes" id="UP000646827">
    <property type="component" value="Unassembled WGS sequence"/>
</dbReference>
<feature type="transmembrane region" description="Helical" evidence="9">
    <location>
        <begin position="298"/>
        <end position="320"/>
    </location>
</feature>
<feature type="transmembrane region" description="Helical" evidence="9">
    <location>
        <begin position="209"/>
        <end position="230"/>
    </location>
</feature>
<keyword evidence="6 9" id="KW-0472">Membrane</keyword>
<evidence type="ECO:0000256" key="9">
    <source>
        <dbReference type="SAM" id="Phobius"/>
    </source>
</evidence>
<dbReference type="EMBL" id="JAEPRB010000374">
    <property type="protein sequence ID" value="KAG2216676.1"/>
    <property type="molecule type" value="Genomic_DNA"/>
</dbReference>
<dbReference type="InterPro" id="IPR036259">
    <property type="entry name" value="MFS_trans_sf"/>
</dbReference>
<evidence type="ECO:0000256" key="6">
    <source>
        <dbReference type="ARBA" id="ARBA00023136"/>
    </source>
</evidence>
<dbReference type="PANTHER" id="PTHR48022:SF68">
    <property type="entry name" value="MAJOR FACILITATOR SUPERFAMILY (MFS) PROFILE DOMAIN-CONTAINING PROTEIN-RELATED"/>
    <property type="match status" value="1"/>
</dbReference>
<dbReference type="InterPro" id="IPR020846">
    <property type="entry name" value="MFS_dom"/>
</dbReference>
<keyword evidence="5 9" id="KW-1133">Transmembrane helix</keyword>
<evidence type="ECO:0000256" key="4">
    <source>
        <dbReference type="ARBA" id="ARBA00022692"/>
    </source>
</evidence>
<evidence type="ECO:0000313" key="12">
    <source>
        <dbReference type="Proteomes" id="UP000646827"/>
    </source>
</evidence>
<dbReference type="InterPro" id="IPR050360">
    <property type="entry name" value="MFS_Sugar_Transporters"/>
</dbReference>
<dbReference type="AlphaFoldDB" id="A0A8H7RVN2"/>
<reference evidence="11 12" key="1">
    <citation type="submission" date="2020-12" db="EMBL/GenBank/DDBJ databases">
        <title>Metabolic potential, ecology and presence of endohyphal bacteria is reflected in genomic diversity of Mucoromycotina.</title>
        <authorList>
            <person name="Muszewska A."/>
            <person name="Okrasinska A."/>
            <person name="Steczkiewicz K."/>
            <person name="Drgas O."/>
            <person name="Orlowska M."/>
            <person name="Perlinska-Lenart U."/>
            <person name="Aleksandrzak-Piekarczyk T."/>
            <person name="Szatraj K."/>
            <person name="Zielenkiewicz U."/>
            <person name="Pilsyk S."/>
            <person name="Malc E."/>
            <person name="Mieczkowski P."/>
            <person name="Kruszewska J.S."/>
            <person name="Biernat P."/>
            <person name="Pawlowska J."/>
        </authorList>
    </citation>
    <scope>NUCLEOTIDE SEQUENCE [LARGE SCALE GENOMIC DNA]</scope>
    <source>
        <strain evidence="11 12">CBS 142.35</strain>
    </source>
</reference>
<feature type="transmembrane region" description="Helical" evidence="9">
    <location>
        <begin position="456"/>
        <end position="479"/>
    </location>
</feature>
<dbReference type="PANTHER" id="PTHR48022">
    <property type="entry name" value="PLASTIDIC GLUCOSE TRANSPORTER 4"/>
    <property type="match status" value="1"/>
</dbReference>
<evidence type="ECO:0000259" key="10">
    <source>
        <dbReference type="PROSITE" id="PS50850"/>
    </source>
</evidence>
<comment type="similarity">
    <text evidence="2 7">Belongs to the major facilitator superfamily. Sugar transporter (TC 2.A.1.1) family.</text>
</comment>
<dbReference type="GO" id="GO:0016020">
    <property type="term" value="C:membrane"/>
    <property type="evidence" value="ECO:0007669"/>
    <property type="project" value="UniProtKB-SubCell"/>
</dbReference>
<name>A0A8H7RVN2_9FUNG</name>
<feature type="domain" description="Major facilitator superfamily (MFS) profile" evidence="10">
    <location>
        <begin position="33"/>
        <end position="509"/>
    </location>
</feature>
<evidence type="ECO:0000313" key="11">
    <source>
        <dbReference type="EMBL" id="KAG2216676.1"/>
    </source>
</evidence>
<accession>A0A8H7RVN2</accession>
<dbReference type="Pfam" id="PF00083">
    <property type="entry name" value="Sugar_tr"/>
    <property type="match status" value="1"/>
</dbReference>
<dbReference type="GO" id="GO:0005351">
    <property type="term" value="F:carbohydrate:proton symporter activity"/>
    <property type="evidence" value="ECO:0007669"/>
    <property type="project" value="TreeGrafter"/>
</dbReference>
<feature type="transmembrane region" description="Helical" evidence="9">
    <location>
        <begin position="29"/>
        <end position="46"/>
    </location>
</feature>
<organism evidence="11 12">
    <name type="scientific">Circinella minor</name>
    <dbReference type="NCBI Taxonomy" id="1195481"/>
    <lineage>
        <taxon>Eukaryota</taxon>
        <taxon>Fungi</taxon>
        <taxon>Fungi incertae sedis</taxon>
        <taxon>Mucoromycota</taxon>
        <taxon>Mucoromycotina</taxon>
        <taxon>Mucoromycetes</taxon>
        <taxon>Mucorales</taxon>
        <taxon>Lichtheimiaceae</taxon>
        <taxon>Circinella</taxon>
    </lineage>
</organism>
<feature type="compositionally biased region" description="Polar residues" evidence="8">
    <location>
        <begin position="571"/>
        <end position="586"/>
    </location>
</feature>
<gene>
    <name evidence="11" type="ORF">INT45_014148</name>
</gene>
<sequence>MGFIKTLSNKLSYLPEFGIQNGKKLHGRALNWGIGFIAGCGFMFGYDQGVMSSLLTLDDFQRQFPTATPYSASNPLCEEEGMCTGTPELQSNMVSIYQIGCFLGAVLVLFFGDSWGRRSSTFYGTVIVTLGTVIQTSSHDYGTLCFGRIFGGIGNGMVTSTIPTWQSECAKPEDRGFLIMSEGMLIGFGIMTSYWVNYGFFFMEGSIRWRFPIAFQAVFSLIVIAGVFILPDSPRWLLKKNHTKEAREVVARLADEEPESEKVAEEMAILEHTLALEGQKFSYREFLRHGKVQHFRRMMLGVVAQAMQQFCGCNLITYYATMLFEESLGFDASMSRFLAAINGTEYWVSAVIAMFFVERYGRAIYILNILTLSIMEYSRKLMFVGVVGMMGSMAVLAGCLSSGTKDEFGALILPEVEGYVGTVTLFTFNTFFTIGFLGMTWLYPAEINPLRTRVQANALSTCSNWLSNYVIVMITPPAIANIGYGIYVIFAIFNFLFIPIIYFFYPETKARSLEELDVLFAKANEEKISPVKMAQIMPKLEGVELERELIKYFNNDETSDGSLTDIEKTPSAKTALNDSLSSTNDGQQRDNSEKA</sequence>
<feature type="transmembrane region" description="Helical" evidence="9">
    <location>
        <begin position="94"/>
        <end position="112"/>
    </location>
</feature>
<evidence type="ECO:0000256" key="3">
    <source>
        <dbReference type="ARBA" id="ARBA00022448"/>
    </source>
</evidence>
<keyword evidence="12" id="KW-1185">Reference proteome</keyword>
<keyword evidence="4 9" id="KW-0812">Transmembrane</keyword>
<feature type="transmembrane region" description="Helical" evidence="9">
    <location>
        <begin position="423"/>
        <end position="444"/>
    </location>
</feature>
<comment type="caution">
    <text evidence="11">The sequence shown here is derived from an EMBL/GenBank/DDBJ whole genome shotgun (WGS) entry which is preliminary data.</text>
</comment>
<comment type="subcellular location">
    <subcellularLocation>
        <location evidence="1">Membrane</location>
        <topology evidence="1">Multi-pass membrane protein</topology>
    </subcellularLocation>
</comment>
<evidence type="ECO:0000256" key="2">
    <source>
        <dbReference type="ARBA" id="ARBA00010992"/>
    </source>
</evidence>
<dbReference type="SUPFAM" id="SSF103473">
    <property type="entry name" value="MFS general substrate transporter"/>
    <property type="match status" value="1"/>
</dbReference>
<feature type="region of interest" description="Disordered" evidence="8">
    <location>
        <begin position="556"/>
        <end position="595"/>
    </location>
</feature>
<feature type="transmembrane region" description="Helical" evidence="9">
    <location>
        <begin position="340"/>
        <end position="360"/>
    </location>
</feature>
<evidence type="ECO:0000256" key="1">
    <source>
        <dbReference type="ARBA" id="ARBA00004141"/>
    </source>
</evidence>
<feature type="transmembrane region" description="Helical" evidence="9">
    <location>
        <begin position="485"/>
        <end position="505"/>
    </location>
</feature>
<evidence type="ECO:0000256" key="5">
    <source>
        <dbReference type="ARBA" id="ARBA00022989"/>
    </source>
</evidence>
<evidence type="ECO:0000256" key="7">
    <source>
        <dbReference type="RuleBase" id="RU003346"/>
    </source>
</evidence>
<protein>
    <recommendedName>
        <fullName evidence="10">Major facilitator superfamily (MFS) profile domain-containing protein</fullName>
    </recommendedName>
</protein>